<feature type="compositionally biased region" description="Basic and acidic residues" evidence="1">
    <location>
        <begin position="150"/>
        <end position="159"/>
    </location>
</feature>
<reference evidence="2 3" key="1">
    <citation type="journal article" date="2020" name="Genomics">
        <title>Complete, high-quality genomes from long-read metagenomic sequencing of two wolf lichen thalli reveals enigmatic genome architecture.</title>
        <authorList>
            <person name="McKenzie S.K."/>
            <person name="Walston R.F."/>
            <person name="Allen J.L."/>
        </authorList>
    </citation>
    <scope>NUCLEOTIDE SEQUENCE [LARGE SCALE GENOMIC DNA]</scope>
    <source>
        <strain evidence="2">WasteWater2</strain>
    </source>
</reference>
<keyword evidence="3" id="KW-1185">Reference proteome</keyword>
<dbReference type="AlphaFoldDB" id="A0A8H6L293"/>
<proteinExistence type="predicted"/>
<feature type="compositionally biased region" description="Basic and acidic residues" evidence="1">
    <location>
        <begin position="201"/>
        <end position="211"/>
    </location>
</feature>
<dbReference type="Proteomes" id="UP000578531">
    <property type="component" value="Unassembled WGS sequence"/>
</dbReference>
<comment type="caution">
    <text evidence="2">The sequence shown here is derived from an EMBL/GenBank/DDBJ whole genome shotgun (WGS) entry which is preliminary data.</text>
</comment>
<feature type="compositionally biased region" description="Low complexity" evidence="1">
    <location>
        <begin position="135"/>
        <end position="149"/>
    </location>
</feature>
<accession>A0A8H6L293</accession>
<gene>
    <name evidence="2" type="ORF">HO173_009038</name>
</gene>
<sequence>MPSVTNGGSARLAVPSSSGLHHLWEDDIIPSFLSKRHPFCLNHQVQHQYQASTISKLTSILSPDDRFIHCSALHTIPSYKINQRRVSGPLYLLSRSIYGINSLRILQIHDPKHVAMSSLPKNLEITITTERPDVSNKTSEPSESTTKTSNKPEKQDHNKNMLLPPHTPPYQTGAKKEPGTEDEACEDAIASGDATPSWEGVWRKDRRDTKHQGPGGAS</sequence>
<evidence type="ECO:0000256" key="1">
    <source>
        <dbReference type="SAM" id="MobiDB-lite"/>
    </source>
</evidence>
<feature type="region of interest" description="Disordered" evidence="1">
    <location>
        <begin position="128"/>
        <end position="218"/>
    </location>
</feature>
<evidence type="ECO:0000313" key="3">
    <source>
        <dbReference type="Proteomes" id="UP000578531"/>
    </source>
</evidence>
<name>A0A8H6L293_9LECA</name>
<organism evidence="2 3">
    <name type="scientific">Letharia columbiana</name>
    <dbReference type="NCBI Taxonomy" id="112416"/>
    <lineage>
        <taxon>Eukaryota</taxon>
        <taxon>Fungi</taxon>
        <taxon>Dikarya</taxon>
        <taxon>Ascomycota</taxon>
        <taxon>Pezizomycotina</taxon>
        <taxon>Lecanoromycetes</taxon>
        <taxon>OSLEUM clade</taxon>
        <taxon>Lecanoromycetidae</taxon>
        <taxon>Lecanorales</taxon>
        <taxon>Lecanorineae</taxon>
        <taxon>Parmeliaceae</taxon>
        <taxon>Letharia</taxon>
    </lineage>
</organism>
<dbReference type="RefSeq" id="XP_037162249.1">
    <property type="nucleotide sequence ID" value="XM_037310933.1"/>
</dbReference>
<protein>
    <submittedName>
        <fullName evidence="2">Uncharacterized protein</fullName>
    </submittedName>
</protein>
<evidence type="ECO:0000313" key="2">
    <source>
        <dbReference type="EMBL" id="KAF6232823.1"/>
    </source>
</evidence>
<dbReference type="EMBL" id="JACCJC010000045">
    <property type="protein sequence ID" value="KAF6232823.1"/>
    <property type="molecule type" value="Genomic_DNA"/>
</dbReference>
<dbReference type="OrthoDB" id="5330261at2759"/>
<dbReference type="GeneID" id="59290692"/>